<evidence type="ECO:0000313" key="3">
    <source>
        <dbReference type="Proteomes" id="UP001497744"/>
    </source>
</evidence>
<evidence type="ECO:0000256" key="1">
    <source>
        <dbReference type="SAM" id="MobiDB-lite"/>
    </source>
</evidence>
<accession>A0AAV4M2R4</accession>
<dbReference type="AlphaFoldDB" id="A0AAV4M2R4"/>
<feature type="region of interest" description="Disordered" evidence="1">
    <location>
        <begin position="455"/>
        <end position="484"/>
    </location>
</feature>
<gene>
    <name evidence="2" type="ORF">BcabD6B2_58130</name>
</gene>
<dbReference type="Proteomes" id="UP001497744">
    <property type="component" value="Unassembled WGS sequence"/>
</dbReference>
<protein>
    <submittedName>
        <fullName evidence="2">Anonymous antigen-7 like protein</fullName>
    </submittedName>
</protein>
<name>A0AAV4M2R4_BABCB</name>
<dbReference type="EMBL" id="BPLF01000006">
    <property type="protein sequence ID" value="GIX66377.1"/>
    <property type="molecule type" value="Genomic_DNA"/>
</dbReference>
<keyword evidence="3" id="KW-1185">Reference proteome</keyword>
<evidence type="ECO:0000313" key="2">
    <source>
        <dbReference type="EMBL" id="GIX66377.1"/>
    </source>
</evidence>
<proteinExistence type="predicted"/>
<dbReference type="RefSeq" id="XP_067718446.1">
    <property type="nucleotide sequence ID" value="XM_067862345.1"/>
</dbReference>
<comment type="caution">
    <text evidence="2">The sequence shown here is derived from an EMBL/GenBank/DDBJ whole genome shotgun (WGS) entry which is preliminary data.</text>
</comment>
<dbReference type="GeneID" id="94197858"/>
<reference evidence="2 3" key="1">
    <citation type="submission" date="2021-06" db="EMBL/GenBank/DDBJ databases">
        <title>Genome sequence of Babesia caballi.</title>
        <authorList>
            <person name="Yamagishi J."/>
            <person name="Kidaka T."/>
            <person name="Ochi A."/>
        </authorList>
    </citation>
    <scope>NUCLEOTIDE SEQUENCE [LARGE SCALE GENOMIC DNA]</scope>
    <source>
        <strain evidence="2">USDA-D6B2</strain>
    </source>
</reference>
<feature type="region of interest" description="Disordered" evidence="1">
    <location>
        <begin position="631"/>
        <end position="731"/>
    </location>
</feature>
<sequence length="776" mass="84020">MVEGIEEDEAARIGGAEGGTGAADLVALVPRLRVTGVRSGLRSLRIPGRCIGDGGTLLLLHRFREVVGKAYGGEARYARLVWVRRVDLGDGRGFCSIEALESSGVCRLDSSDPDTRCDLCRLCLVVRGSSRGAGGAAGGFAVAGAACLVTVPLDVAVSCGRLLVFCVNAVSRRTSGTLPWYLWCGTDRAILERYLPQRDLMCGSGAADEDPGAEEAAGGGPVLEEELICMLERVSKECMGVSDEEAKALLRAHIGRGRGAMYPGLIDELESLLRGRRKCSAVVALHFVRDGDFGLYETVVEEFSASYTQTQKIGKLKPTETQTQAPEAEGEDAESRDLHFIIGIQMILDGLCKTLVKSYGFSNQLEIEAKNIWTRYLTFVVENDVPIANMFSDPLTKGQKYYVDAHYLKRSFQVPKDIEPFNLPKRMHKVIRDMTHTSFEYATVLCMARMERQRGAAGQMEGDRQDEGEGDAEAAGGDAGHGKKTQAHTYDYAEVKAYLEDTEMSSVLENVFDAKVELPRSRRCSPTGFPIYILAEVVMQRRLPMMPWLPTVWLYLERTNPYRIAFMMETLYRHDFLWRLLYAYPNLEPLPGFERHLGRYGEVTTAGAVAAIEKHPLEWDELEKLAARMGVTPGEEKDGPPPGVRDPVRGAAQVQVRRGGGRRRAVGAAGARPAAEQREPAAGADPKCGVPRGADGAAHALRVEPAGGDGVQPLHQREGAAQHAAPGADGVAAGRVRHLRRPERGGGGGAAAVQRARAVQAAGAPAAAAEQRHCGG</sequence>
<feature type="compositionally biased region" description="Low complexity" evidence="1">
    <location>
        <begin position="666"/>
        <end position="684"/>
    </location>
</feature>
<organism evidence="2 3">
    <name type="scientific">Babesia caballi</name>
    <dbReference type="NCBI Taxonomy" id="5871"/>
    <lineage>
        <taxon>Eukaryota</taxon>
        <taxon>Sar</taxon>
        <taxon>Alveolata</taxon>
        <taxon>Apicomplexa</taxon>
        <taxon>Aconoidasida</taxon>
        <taxon>Piroplasmida</taxon>
        <taxon>Babesiidae</taxon>
        <taxon>Babesia</taxon>
    </lineage>
</organism>